<dbReference type="PATRIC" id="fig|768679.9.peg.1362"/>
<feature type="transmembrane region" description="Helical" evidence="6">
    <location>
        <begin position="127"/>
        <end position="150"/>
    </location>
</feature>
<dbReference type="KEGG" id="ttn:TTX_1341"/>
<feature type="transmembrane region" description="Helical" evidence="6">
    <location>
        <begin position="170"/>
        <end position="203"/>
    </location>
</feature>
<feature type="transmembrane region" description="Helical" evidence="6">
    <location>
        <begin position="340"/>
        <end position="364"/>
    </location>
</feature>
<protein>
    <submittedName>
        <fullName evidence="7">Conserved membrane protein, Mvin family</fullName>
    </submittedName>
</protein>
<dbReference type="HOGENOM" id="CLU_526426_0_0_2"/>
<evidence type="ECO:0000256" key="1">
    <source>
        <dbReference type="ARBA" id="ARBA00004651"/>
    </source>
</evidence>
<feature type="transmembrane region" description="Helical" evidence="6">
    <location>
        <begin position="15"/>
        <end position="39"/>
    </location>
</feature>
<feature type="transmembrane region" description="Helical" evidence="6">
    <location>
        <begin position="400"/>
        <end position="418"/>
    </location>
</feature>
<feature type="transmembrane region" description="Helical" evidence="6">
    <location>
        <begin position="93"/>
        <end position="115"/>
    </location>
</feature>
<proteinExistence type="predicted"/>
<evidence type="ECO:0000256" key="2">
    <source>
        <dbReference type="ARBA" id="ARBA00022475"/>
    </source>
</evidence>
<organism evidence="7 8">
    <name type="scientific">Thermoproteus tenax (strain ATCC 35583 / DSM 2078 / JCM 9277 / NBRC 100435 / Kra 1)</name>
    <dbReference type="NCBI Taxonomy" id="768679"/>
    <lineage>
        <taxon>Archaea</taxon>
        <taxon>Thermoproteota</taxon>
        <taxon>Thermoprotei</taxon>
        <taxon>Thermoproteales</taxon>
        <taxon>Thermoproteaceae</taxon>
        <taxon>Thermoproteus</taxon>
    </lineage>
</organism>
<keyword evidence="5 6" id="KW-0472">Membrane</keyword>
<feature type="transmembrane region" description="Helical" evidence="6">
    <location>
        <begin position="46"/>
        <end position="73"/>
    </location>
</feature>
<dbReference type="PANTHER" id="PTHR30250">
    <property type="entry name" value="PST FAMILY PREDICTED COLANIC ACID TRANSPORTER"/>
    <property type="match status" value="1"/>
</dbReference>
<dbReference type="STRING" id="768679.TTX_1341"/>
<dbReference type="AlphaFoldDB" id="G4RK83"/>
<sequence length="517" mass="53598">MGYVDEAARVARGGLFLFAGGFASTAVLAAASIIIARLLGPSGYGIYSLVLSIPSIFGPLLSLGLSGAVTYYVSSLAARGRGSAAALYARNALLFRAAVGLGAVLTIAAFSGAVARYFLARPELSSLVRVASALMLTSMVLDVCNALFLATLRTDYGALVNLVQAASKLALALSLTLYLGVLGAVVGHVVSYAVATALALYFFFRLYRGLASGGAEDVGFFESLRSMVSYSYPTYVPTLAGFVLSNTLFVYTAHFVNNYDLGNYSAANNIASALALLTSSISSTLFAAFSRAGGQAAAGIFRESVKLSSIVVVPVAVALILFSRDLVSLIYGASYASAPLYLSLAALGTLSVGLGGYALSSLFAGLGMTKELLKSWAVSTAVSLPLTLALVPALGVLGNVLAGLAGGYASTLYLLIRARKVAKVSLGAPRIARIYLASLLAALPPLALFEAGAQNVLALALGIPIYITSYAVALPLLKALDARDVELLIEVFRRAGGLTRPLVFLLKAERRIVMLMS</sequence>
<gene>
    <name evidence="7" type="ordered locus">TTX_1341</name>
</gene>
<dbReference type="Pfam" id="PF13440">
    <property type="entry name" value="Polysacc_synt_3"/>
    <property type="match status" value="1"/>
</dbReference>
<keyword evidence="3 6" id="KW-0812">Transmembrane</keyword>
<reference evidence="7 8" key="1">
    <citation type="journal article" date="2011" name="PLoS ONE">
        <title>The complete genome sequence of Thermoproteus tenax: a physiologically versatile member of the Crenarchaeota.</title>
        <authorList>
            <person name="Siebers B."/>
            <person name="Zaparty M."/>
            <person name="Raddatz G."/>
            <person name="Tjaden B."/>
            <person name="Albers S.V."/>
            <person name="Bell S.D."/>
            <person name="Blombach F."/>
            <person name="Kletzin A."/>
            <person name="Kyrpides N."/>
            <person name="Lanz C."/>
            <person name="Plagens A."/>
            <person name="Rampp M."/>
            <person name="Rosinus A."/>
            <person name="von Jan M."/>
            <person name="Makarova K.S."/>
            <person name="Klenk H.P."/>
            <person name="Schuster S.C."/>
            <person name="Hensel R."/>
        </authorList>
    </citation>
    <scope>NUCLEOTIDE SEQUENCE [LARGE SCALE GENOMIC DNA]</scope>
    <source>
        <strain evidence="8">ATCC 35583 / DSM 2078 / JCM 9277 / NBRC 100435 / Kra 1</strain>
    </source>
</reference>
<evidence type="ECO:0000313" key="8">
    <source>
        <dbReference type="Proteomes" id="UP000002654"/>
    </source>
</evidence>
<dbReference type="RefSeq" id="WP_014127233.1">
    <property type="nucleotide sequence ID" value="NC_016070.1"/>
</dbReference>
<comment type="subcellular location">
    <subcellularLocation>
        <location evidence="1">Cell membrane</location>
        <topology evidence="1">Multi-pass membrane protein</topology>
    </subcellularLocation>
</comment>
<evidence type="ECO:0000256" key="4">
    <source>
        <dbReference type="ARBA" id="ARBA00022989"/>
    </source>
</evidence>
<keyword evidence="8" id="KW-1185">Reference proteome</keyword>
<dbReference type="GO" id="GO:0005886">
    <property type="term" value="C:plasma membrane"/>
    <property type="evidence" value="ECO:0007669"/>
    <property type="project" value="UniProtKB-SubCell"/>
</dbReference>
<dbReference type="GeneID" id="11262223"/>
<dbReference type="eggNOG" id="arCOG02209">
    <property type="taxonomic scope" value="Archaea"/>
</dbReference>
<dbReference type="PANTHER" id="PTHR30250:SF28">
    <property type="entry name" value="POLYSACCHARIDE BIOSYNTHESIS PROTEIN"/>
    <property type="match status" value="1"/>
</dbReference>
<evidence type="ECO:0000256" key="5">
    <source>
        <dbReference type="ARBA" id="ARBA00023136"/>
    </source>
</evidence>
<feature type="transmembrane region" description="Helical" evidence="6">
    <location>
        <begin position="235"/>
        <end position="254"/>
    </location>
</feature>
<evidence type="ECO:0000313" key="7">
    <source>
        <dbReference type="EMBL" id="CCC81978.1"/>
    </source>
</evidence>
<dbReference type="InterPro" id="IPR050833">
    <property type="entry name" value="Poly_Biosynth_Transport"/>
</dbReference>
<keyword evidence="2" id="KW-1003">Cell membrane</keyword>
<feature type="transmembrane region" description="Helical" evidence="6">
    <location>
        <begin position="310"/>
        <end position="334"/>
    </location>
</feature>
<accession>G4RK83</accession>
<name>G4RK83_THETK</name>
<feature type="transmembrane region" description="Helical" evidence="6">
    <location>
        <begin position="376"/>
        <end position="394"/>
    </location>
</feature>
<dbReference type="Proteomes" id="UP000002654">
    <property type="component" value="Chromosome"/>
</dbReference>
<dbReference type="EMBL" id="FN869859">
    <property type="protein sequence ID" value="CCC81978.1"/>
    <property type="molecule type" value="Genomic_DNA"/>
</dbReference>
<keyword evidence="4 6" id="KW-1133">Transmembrane helix</keyword>
<dbReference type="PaxDb" id="768679-TTX_1341"/>
<feature type="transmembrane region" description="Helical" evidence="6">
    <location>
        <begin position="266"/>
        <end position="289"/>
    </location>
</feature>
<feature type="transmembrane region" description="Helical" evidence="6">
    <location>
        <begin position="455"/>
        <end position="477"/>
    </location>
</feature>
<feature type="transmembrane region" description="Helical" evidence="6">
    <location>
        <begin position="430"/>
        <end position="449"/>
    </location>
</feature>
<evidence type="ECO:0000256" key="3">
    <source>
        <dbReference type="ARBA" id="ARBA00022692"/>
    </source>
</evidence>
<evidence type="ECO:0000256" key="6">
    <source>
        <dbReference type="SAM" id="Phobius"/>
    </source>
</evidence>